<evidence type="ECO:0000313" key="2">
    <source>
        <dbReference type="EMBL" id="RGY69736.1"/>
    </source>
</evidence>
<name>A0A413K1J2_BACFG</name>
<feature type="region of interest" description="Disordered" evidence="1">
    <location>
        <begin position="1"/>
        <end position="21"/>
    </location>
</feature>
<dbReference type="Proteomes" id="UP000284614">
    <property type="component" value="Unassembled WGS sequence"/>
</dbReference>
<accession>A0A413K1J2</accession>
<organism evidence="2 3">
    <name type="scientific">Bacteroides fragilis</name>
    <dbReference type="NCBI Taxonomy" id="817"/>
    <lineage>
        <taxon>Bacteria</taxon>
        <taxon>Pseudomonadati</taxon>
        <taxon>Bacteroidota</taxon>
        <taxon>Bacteroidia</taxon>
        <taxon>Bacteroidales</taxon>
        <taxon>Bacteroidaceae</taxon>
        <taxon>Bacteroides</taxon>
    </lineage>
</organism>
<gene>
    <name evidence="2" type="ORF">DXA27_07470</name>
</gene>
<reference evidence="2 3" key="1">
    <citation type="submission" date="2018-08" db="EMBL/GenBank/DDBJ databases">
        <title>A genome reference for cultivated species of the human gut microbiota.</title>
        <authorList>
            <person name="Zou Y."/>
            <person name="Xue W."/>
            <person name="Luo G."/>
        </authorList>
    </citation>
    <scope>NUCLEOTIDE SEQUENCE [LARGE SCALE GENOMIC DNA]</scope>
    <source>
        <strain evidence="2 3">OF01-1</strain>
    </source>
</reference>
<comment type="caution">
    <text evidence="2">The sequence shown here is derived from an EMBL/GenBank/DDBJ whole genome shotgun (WGS) entry which is preliminary data.</text>
</comment>
<dbReference type="EMBL" id="QSDG01000005">
    <property type="protein sequence ID" value="RGY69736.1"/>
    <property type="molecule type" value="Genomic_DNA"/>
</dbReference>
<evidence type="ECO:0000256" key="1">
    <source>
        <dbReference type="SAM" id="MobiDB-lite"/>
    </source>
</evidence>
<evidence type="ECO:0000313" key="3">
    <source>
        <dbReference type="Proteomes" id="UP000284614"/>
    </source>
</evidence>
<sequence length="67" mass="7918">MLPTQNKGRNSHSTPYQSKLQSKSKLCHDWITHPFIPEQVMCQTNNHLIISIYTNSQDVQQWTFHLH</sequence>
<protein>
    <submittedName>
        <fullName evidence="2">Uncharacterized protein</fullName>
    </submittedName>
</protein>
<dbReference type="AlphaFoldDB" id="A0A413K1J2"/>
<proteinExistence type="predicted"/>